<dbReference type="EMBL" id="JYKN01002337">
    <property type="protein sequence ID" value="KKK16791.1"/>
    <property type="molecule type" value="Genomic_DNA"/>
</dbReference>
<accession>A0A0F8V1A7</accession>
<gene>
    <name evidence="2" type="ORF">AOCH_005536</name>
</gene>
<organism evidence="2 3">
    <name type="scientific">Aspergillus ochraceoroseus</name>
    <dbReference type="NCBI Taxonomy" id="138278"/>
    <lineage>
        <taxon>Eukaryota</taxon>
        <taxon>Fungi</taxon>
        <taxon>Dikarya</taxon>
        <taxon>Ascomycota</taxon>
        <taxon>Pezizomycotina</taxon>
        <taxon>Eurotiomycetes</taxon>
        <taxon>Eurotiomycetidae</taxon>
        <taxon>Eurotiales</taxon>
        <taxon>Aspergillaceae</taxon>
        <taxon>Aspergillus</taxon>
        <taxon>Aspergillus subgen. Nidulantes</taxon>
    </lineage>
</organism>
<dbReference type="SUPFAM" id="SSF53686">
    <property type="entry name" value="Tryptophan synthase beta subunit-like PLP-dependent enzymes"/>
    <property type="match status" value="1"/>
</dbReference>
<name>A0A0F8V1A7_9EURO</name>
<dbReference type="AlphaFoldDB" id="A0A0F8V1A7"/>
<dbReference type="Gene3D" id="3.40.50.1100">
    <property type="match status" value="1"/>
</dbReference>
<feature type="domain" description="Tryptophan synthase beta chain-like PALP" evidence="1">
    <location>
        <begin position="18"/>
        <end position="104"/>
    </location>
</feature>
<dbReference type="OrthoDB" id="10059875at2759"/>
<dbReference type="Pfam" id="PF00291">
    <property type="entry name" value="PALP"/>
    <property type="match status" value="1"/>
</dbReference>
<dbReference type="PANTHER" id="PTHR42937:SF1">
    <property type="entry name" value="DIAMINOPROPIONATE AMMONIA-LYASE"/>
    <property type="match status" value="1"/>
</dbReference>
<dbReference type="InterPro" id="IPR001926">
    <property type="entry name" value="TrpB-like_PALP"/>
</dbReference>
<evidence type="ECO:0000313" key="2">
    <source>
        <dbReference type="EMBL" id="KKK16791.1"/>
    </source>
</evidence>
<proteinExistence type="predicted"/>
<comment type="caution">
    <text evidence="2">The sequence shown here is derived from an EMBL/GenBank/DDBJ whole genome shotgun (WGS) entry which is preliminary data.</text>
</comment>
<dbReference type="VEuPathDB" id="FungiDB:P175DRAFT_0544005"/>
<dbReference type="Proteomes" id="UP000034947">
    <property type="component" value="Unassembled WGS sequence"/>
</dbReference>
<dbReference type="PANTHER" id="PTHR42937">
    <property type="match status" value="1"/>
</dbReference>
<sequence>MFSVRRSIYVNPSAFKAGYTPTPLIPLPELAAKLGYLVHRGGCYRAIAAYLGRPTNVSLEIMSAMAKEKSVTLFAPTQGNHGRAVAFMARILGIGCRIFVSQSRDQPTMMVEIENQLAHMGLQGSVMFTPVGVGSLANTVATFL</sequence>
<dbReference type="InterPro" id="IPR036052">
    <property type="entry name" value="TrpB-like_PALP_sf"/>
</dbReference>
<evidence type="ECO:0000259" key="1">
    <source>
        <dbReference type="Pfam" id="PF00291"/>
    </source>
</evidence>
<reference evidence="2 3" key="1">
    <citation type="submission" date="2015-02" db="EMBL/GenBank/DDBJ databases">
        <title>Draft Genome Sequences of Two Closely-Related Aflatoxigenic Aspergillus Species Obtained from the Cote d'Ivoire.</title>
        <authorList>
            <person name="Moore G.G."/>
            <person name="Beltz S.B."/>
            <person name="Mack B.M."/>
        </authorList>
    </citation>
    <scope>NUCLEOTIDE SEQUENCE [LARGE SCALE GENOMIC DNA]</scope>
    <source>
        <strain evidence="2 3">SRRC1432</strain>
    </source>
</reference>
<keyword evidence="3" id="KW-1185">Reference proteome</keyword>
<evidence type="ECO:0000313" key="3">
    <source>
        <dbReference type="Proteomes" id="UP000034947"/>
    </source>
</evidence>
<protein>
    <recommendedName>
        <fullName evidence="1">Tryptophan synthase beta chain-like PALP domain-containing protein</fullName>
    </recommendedName>
</protein>